<dbReference type="Proteomes" id="UP000499080">
    <property type="component" value="Unassembled WGS sequence"/>
</dbReference>
<evidence type="ECO:0000313" key="2">
    <source>
        <dbReference type="Proteomes" id="UP000499080"/>
    </source>
</evidence>
<proteinExistence type="predicted"/>
<protein>
    <submittedName>
        <fullName evidence="1">Uncharacterized protein</fullName>
    </submittedName>
</protein>
<reference evidence="1 2" key="1">
    <citation type="journal article" date="2019" name="Sci. Rep.">
        <title>Orb-weaving spider Araneus ventricosus genome elucidates the spidroin gene catalogue.</title>
        <authorList>
            <person name="Kono N."/>
            <person name="Nakamura H."/>
            <person name="Ohtoshi R."/>
            <person name="Moran D.A.P."/>
            <person name="Shinohara A."/>
            <person name="Yoshida Y."/>
            <person name="Fujiwara M."/>
            <person name="Mori M."/>
            <person name="Tomita M."/>
            <person name="Arakawa K."/>
        </authorList>
    </citation>
    <scope>NUCLEOTIDE SEQUENCE [LARGE SCALE GENOMIC DNA]</scope>
</reference>
<name>A0A4Y2CTC9_ARAVE</name>
<keyword evidence="2" id="KW-1185">Reference proteome</keyword>
<dbReference type="EMBL" id="BGPR01000236">
    <property type="protein sequence ID" value="GBM06948.1"/>
    <property type="molecule type" value="Genomic_DNA"/>
</dbReference>
<evidence type="ECO:0000313" key="1">
    <source>
        <dbReference type="EMBL" id="GBM06948.1"/>
    </source>
</evidence>
<comment type="caution">
    <text evidence="1">The sequence shown here is derived from an EMBL/GenBank/DDBJ whole genome shotgun (WGS) entry which is preliminary data.</text>
</comment>
<sequence length="84" mass="9194">MTIMITASVLELLQQLWLPSLRPMLAVRTRTAVSELMQDRSAREPDAKVGRLKVTLATPLDADQTMERGMSILTSNASVLLAVA</sequence>
<gene>
    <name evidence="1" type="ORF">AVEN_239656_1</name>
</gene>
<organism evidence="1 2">
    <name type="scientific">Araneus ventricosus</name>
    <name type="common">Orbweaver spider</name>
    <name type="synonym">Epeira ventricosa</name>
    <dbReference type="NCBI Taxonomy" id="182803"/>
    <lineage>
        <taxon>Eukaryota</taxon>
        <taxon>Metazoa</taxon>
        <taxon>Ecdysozoa</taxon>
        <taxon>Arthropoda</taxon>
        <taxon>Chelicerata</taxon>
        <taxon>Arachnida</taxon>
        <taxon>Araneae</taxon>
        <taxon>Araneomorphae</taxon>
        <taxon>Entelegynae</taxon>
        <taxon>Araneoidea</taxon>
        <taxon>Araneidae</taxon>
        <taxon>Araneus</taxon>
    </lineage>
</organism>
<accession>A0A4Y2CTC9</accession>
<dbReference type="AlphaFoldDB" id="A0A4Y2CTC9"/>